<feature type="transmembrane region" description="Helical" evidence="1">
    <location>
        <begin position="89"/>
        <end position="109"/>
    </location>
</feature>
<proteinExistence type="predicted"/>
<reference evidence="2 3" key="1">
    <citation type="journal article" date="2016" name="Mol. Biol. Evol.">
        <title>Comparative Genomics of Early-Diverging Mushroom-Forming Fungi Provides Insights into the Origins of Lignocellulose Decay Capabilities.</title>
        <authorList>
            <person name="Nagy L.G."/>
            <person name="Riley R."/>
            <person name="Tritt A."/>
            <person name="Adam C."/>
            <person name="Daum C."/>
            <person name="Floudas D."/>
            <person name="Sun H."/>
            <person name="Yadav J.S."/>
            <person name="Pangilinan J."/>
            <person name="Larsson K.H."/>
            <person name="Matsuura K."/>
            <person name="Barry K."/>
            <person name="Labutti K."/>
            <person name="Kuo R."/>
            <person name="Ohm R.A."/>
            <person name="Bhattacharya S.S."/>
            <person name="Shirouzu T."/>
            <person name="Yoshinaga Y."/>
            <person name="Martin F.M."/>
            <person name="Grigoriev I.V."/>
            <person name="Hibbett D.S."/>
        </authorList>
    </citation>
    <scope>NUCLEOTIDE SEQUENCE [LARGE SCALE GENOMIC DNA]</scope>
    <source>
        <strain evidence="2 3">CBS 109695</strain>
    </source>
</reference>
<gene>
    <name evidence="2" type="ORF">FIBSPDRAFT_1040273</name>
</gene>
<feature type="transmembrane region" description="Helical" evidence="1">
    <location>
        <begin position="47"/>
        <end position="65"/>
    </location>
</feature>
<keyword evidence="1" id="KW-1133">Transmembrane helix</keyword>
<name>A0A166QRA7_9AGAM</name>
<protein>
    <submittedName>
        <fullName evidence="2">Uncharacterized protein</fullName>
    </submittedName>
</protein>
<keyword evidence="1" id="KW-0812">Transmembrane</keyword>
<dbReference type="AlphaFoldDB" id="A0A166QRA7"/>
<dbReference type="OrthoDB" id="201504at2759"/>
<evidence type="ECO:0000256" key="1">
    <source>
        <dbReference type="SAM" id="Phobius"/>
    </source>
</evidence>
<evidence type="ECO:0000313" key="2">
    <source>
        <dbReference type="EMBL" id="KZP27454.1"/>
    </source>
</evidence>
<dbReference type="EMBL" id="KV417509">
    <property type="protein sequence ID" value="KZP27454.1"/>
    <property type="molecule type" value="Genomic_DNA"/>
</dbReference>
<feature type="transmembrane region" description="Helical" evidence="1">
    <location>
        <begin position="20"/>
        <end position="40"/>
    </location>
</feature>
<organism evidence="2 3">
    <name type="scientific">Athelia psychrophila</name>
    <dbReference type="NCBI Taxonomy" id="1759441"/>
    <lineage>
        <taxon>Eukaryota</taxon>
        <taxon>Fungi</taxon>
        <taxon>Dikarya</taxon>
        <taxon>Basidiomycota</taxon>
        <taxon>Agaricomycotina</taxon>
        <taxon>Agaricomycetes</taxon>
        <taxon>Agaricomycetidae</taxon>
        <taxon>Atheliales</taxon>
        <taxon>Atheliaceae</taxon>
        <taxon>Athelia</taxon>
    </lineage>
</organism>
<dbReference type="Proteomes" id="UP000076532">
    <property type="component" value="Unassembled WGS sequence"/>
</dbReference>
<accession>A0A166QRA7</accession>
<evidence type="ECO:0000313" key="3">
    <source>
        <dbReference type="Proteomes" id="UP000076532"/>
    </source>
</evidence>
<keyword evidence="3" id="KW-1185">Reference proteome</keyword>
<keyword evidence="1" id="KW-0472">Membrane</keyword>
<sequence>MSLNKLFALYESTDPTLKYPVKFCIVTTVTAYVLSIITGNVSQVDRVWTILPMIYTAYFALMPLWPDHAKLYMWPYTPEGVPCLVKDEYSPRALLMLALVFLWMCRLNYNTWRRGLFNL</sequence>